<accession>A0ACB0JCU8</accession>
<dbReference type="Proteomes" id="UP001177021">
    <property type="component" value="Unassembled WGS sequence"/>
</dbReference>
<dbReference type="EMBL" id="CASHSV030000034">
    <property type="protein sequence ID" value="CAJ2642514.1"/>
    <property type="molecule type" value="Genomic_DNA"/>
</dbReference>
<name>A0ACB0JCU8_TRIPR</name>
<gene>
    <name evidence="1" type="ORF">MILVUS5_LOCUS11986</name>
</gene>
<keyword evidence="2" id="KW-1185">Reference proteome</keyword>
<comment type="caution">
    <text evidence="1">The sequence shown here is derived from an EMBL/GenBank/DDBJ whole genome shotgun (WGS) entry which is preliminary data.</text>
</comment>
<organism evidence="1 2">
    <name type="scientific">Trifolium pratense</name>
    <name type="common">Red clover</name>
    <dbReference type="NCBI Taxonomy" id="57577"/>
    <lineage>
        <taxon>Eukaryota</taxon>
        <taxon>Viridiplantae</taxon>
        <taxon>Streptophyta</taxon>
        <taxon>Embryophyta</taxon>
        <taxon>Tracheophyta</taxon>
        <taxon>Spermatophyta</taxon>
        <taxon>Magnoliopsida</taxon>
        <taxon>eudicotyledons</taxon>
        <taxon>Gunneridae</taxon>
        <taxon>Pentapetalae</taxon>
        <taxon>rosids</taxon>
        <taxon>fabids</taxon>
        <taxon>Fabales</taxon>
        <taxon>Fabaceae</taxon>
        <taxon>Papilionoideae</taxon>
        <taxon>50 kb inversion clade</taxon>
        <taxon>NPAAA clade</taxon>
        <taxon>Hologalegina</taxon>
        <taxon>IRL clade</taxon>
        <taxon>Trifolieae</taxon>
        <taxon>Trifolium</taxon>
    </lineage>
</organism>
<reference evidence="1" key="1">
    <citation type="submission" date="2023-10" db="EMBL/GenBank/DDBJ databases">
        <authorList>
            <person name="Rodriguez Cubillos JULIANA M."/>
            <person name="De Vega J."/>
        </authorList>
    </citation>
    <scope>NUCLEOTIDE SEQUENCE</scope>
</reference>
<proteinExistence type="predicted"/>
<evidence type="ECO:0000313" key="1">
    <source>
        <dbReference type="EMBL" id="CAJ2642514.1"/>
    </source>
</evidence>
<protein>
    <submittedName>
        <fullName evidence="1">Uncharacterized protein</fullName>
    </submittedName>
</protein>
<sequence>MTVTINFQHGLGQKFRQPSGTGITLSMFEESELLKMGDLDVYPVAAKADASSGDMNGTNETPTSGNKTNTNSQITQEVFEKEKGEFRVKVGKQILWVNGMRYELQEIYGIETSVE</sequence>
<evidence type="ECO:0000313" key="2">
    <source>
        <dbReference type="Proteomes" id="UP001177021"/>
    </source>
</evidence>